<sequence length="39" mass="4845">MKLKLKKIVWVTVKFRHLNVKKPPRMEWLFESELIFFIA</sequence>
<name>S2D8C1_INDAL</name>
<gene>
    <name evidence="1" type="ORF">A33Q_3359</name>
</gene>
<accession>S2D8C1</accession>
<dbReference type="AlphaFoldDB" id="S2D8C1"/>
<dbReference type="Proteomes" id="UP000006073">
    <property type="component" value="Unassembled WGS sequence"/>
</dbReference>
<dbReference type="EMBL" id="ALWO02000040">
    <property type="protein sequence ID" value="EOZ95154.1"/>
    <property type="molecule type" value="Genomic_DNA"/>
</dbReference>
<keyword evidence="2" id="KW-1185">Reference proteome</keyword>
<reference evidence="1 2" key="1">
    <citation type="journal article" date="2013" name="Genome Announc.">
        <title>Draft Genome Sequence of Indibacter alkaliphilus Strain LW1T, Isolated from Lonar Lake, a Haloalkaline Lake in the Buldana District of Maharashtra, India.</title>
        <authorList>
            <person name="Singh A."/>
            <person name="Kumar Jangir P."/>
            <person name="Sharma R."/>
            <person name="Singh A."/>
            <person name="Kumar Pinnaka A."/>
            <person name="Shivaji S."/>
        </authorList>
    </citation>
    <scope>NUCLEOTIDE SEQUENCE [LARGE SCALE GENOMIC DNA]</scope>
    <source>
        <strain evidence="2">CCUG 57479 / KCTC 22604 / LW1</strain>
    </source>
</reference>
<evidence type="ECO:0000313" key="2">
    <source>
        <dbReference type="Proteomes" id="UP000006073"/>
    </source>
</evidence>
<proteinExistence type="predicted"/>
<evidence type="ECO:0000313" key="1">
    <source>
        <dbReference type="EMBL" id="EOZ95154.1"/>
    </source>
</evidence>
<organism evidence="1 2">
    <name type="scientific">Indibacter alkaliphilus (strain CCUG 57479 / KCTC 22604 / LW1)</name>
    <dbReference type="NCBI Taxonomy" id="1189612"/>
    <lineage>
        <taxon>Bacteria</taxon>
        <taxon>Pseudomonadati</taxon>
        <taxon>Bacteroidota</taxon>
        <taxon>Cytophagia</taxon>
        <taxon>Cytophagales</taxon>
        <taxon>Cyclobacteriaceae</taxon>
    </lineage>
</organism>
<comment type="caution">
    <text evidence="1">The sequence shown here is derived from an EMBL/GenBank/DDBJ whole genome shotgun (WGS) entry which is preliminary data.</text>
</comment>
<protein>
    <submittedName>
        <fullName evidence="1">Uncharacterized protein</fullName>
    </submittedName>
</protein>